<dbReference type="PANTHER" id="PTHR11941:SF54">
    <property type="entry name" value="ENOYL-COA HYDRATASE, MITOCHONDRIAL"/>
    <property type="match status" value="1"/>
</dbReference>
<accession>A0A160MZD6</accession>
<dbReference type="GO" id="GO:0016836">
    <property type="term" value="F:hydro-lyase activity"/>
    <property type="evidence" value="ECO:0007669"/>
    <property type="project" value="UniProtKB-ARBA"/>
</dbReference>
<evidence type="ECO:0000313" key="5">
    <source>
        <dbReference type="Proteomes" id="UP000077255"/>
    </source>
</evidence>
<dbReference type="RefSeq" id="WP_063671261.1">
    <property type="nucleotide sequence ID" value="NZ_CP014841.1"/>
</dbReference>
<dbReference type="OrthoDB" id="9807606at2"/>
<dbReference type="InterPro" id="IPR001753">
    <property type="entry name" value="Enoyl-CoA_hydra/iso"/>
</dbReference>
<dbReference type="PANTHER" id="PTHR11941">
    <property type="entry name" value="ENOYL-COA HYDRATASE-RELATED"/>
    <property type="match status" value="1"/>
</dbReference>
<dbReference type="EMBL" id="CP014841">
    <property type="protein sequence ID" value="AND68680.1"/>
    <property type="molecule type" value="Genomic_DNA"/>
</dbReference>
<dbReference type="InterPro" id="IPR029045">
    <property type="entry name" value="ClpP/crotonase-like_dom_sf"/>
</dbReference>
<dbReference type="AlphaFoldDB" id="A0A160MZD6"/>
<organism evidence="4 5">
    <name type="scientific">Dyella thiooxydans</name>
    <dbReference type="NCBI Taxonomy" id="445710"/>
    <lineage>
        <taxon>Bacteria</taxon>
        <taxon>Pseudomonadati</taxon>
        <taxon>Pseudomonadota</taxon>
        <taxon>Gammaproteobacteria</taxon>
        <taxon>Lysobacterales</taxon>
        <taxon>Rhodanobacteraceae</taxon>
        <taxon>Dyella</taxon>
    </lineage>
</organism>
<dbReference type="Gene3D" id="1.10.12.10">
    <property type="entry name" value="Lyase 2-enoyl-coa Hydratase, Chain A, domain 2"/>
    <property type="match status" value="1"/>
</dbReference>
<dbReference type="Gene3D" id="3.90.226.10">
    <property type="entry name" value="2-enoyl-CoA Hydratase, Chain A, domain 1"/>
    <property type="match status" value="1"/>
</dbReference>
<dbReference type="GO" id="GO:0006635">
    <property type="term" value="P:fatty acid beta-oxidation"/>
    <property type="evidence" value="ECO:0007669"/>
    <property type="project" value="TreeGrafter"/>
</dbReference>
<comment type="similarity">
    <text evidence="1 3">Belongs to the enoyl-CoA hydratase/isomerase family.</text>
</comment>
<name>A0A160MZD6_9GAMM</name>
<evidence type="ECO:0000256" key="2">
    <source>
        <dbReference type="ARBA" id="ARBA00023239"/>
    </source>
</evidence>
<dbReference type="PROSITE" id="PS00166">
    <property type="entry name" value="ENOYL_COA_HYDRATASE"/>
    <property type="match status" value="1"/>
</dbReference>
<dbReference type="Pfam" id="PF00378">
    <property type="entry name" value="ECH_1"/>
    <property type="match status" value="1"/>
</dbReference>
<protein>
    <submittedName>
        <fullName evidence="4">Enoyl-CoA hydratase</fullName>
    </submittedName>
</protein>
<dbReference type="STRING" id="445710.ATSB10_12260"/>
<sequence>MAYRNIEVADRGAVRTITVARPDKLNALNRDTLNELTLAFAQAAQEDSVRVVVLTGNGEKAFVAGADIAEMNGYTPVQAQGFSRTGQRLMSLIERLGKPVIARIQGFALGGGMELAMACHLRIASEKAKFGQPEINLGLIPGFGGTQRLLRLAGRSAALELCLTGAPISAQRAYELGVVNRVVAPEALDEAVTALADQLAAAAPLAAAGILDAVLQGGEAGLDQGLEFETQGFALVFSTEDMREGTRAFLDKRKPEFKGR</sequence>
<keyword evidence="2" id="KW-0456">Lyase</keyword>
<reference evidence="4 5" key="1">
    <citation type="submission" date="2016-02" db="EMBL/GenBank/DDBJ databases">
        <title>Complete genome sequencing and analysis of ATSB10, Dyella thiooxydans isolated from rhizosphere soil of sunflower (Helianthus annuus L.).</title>
        <authorList>
            <person name="Lee Y."/>
            <person name="Hwangbo K."/>
            <person name="Chung H."/>
            <person name="Yoo J."/>
            <person name="Kim K.Y."/>
            <person name="Sa T.M."/>
            <person name="Um Y."/>
            <person name="Madhaiyan M."/>
        </authorList>
    </citation>
    <scope>NUCLEOTIDE SEQUENCE [LARGE SCALE GENOMIC DNA]</scope>
    <source>
        <strain evidence="4 5">ATSB10</strain>
    </source>
</reference>
<gene>
    <name evidence="4" type="ORF">ATSB10_12260</name>
</gene>
<dbReference type="InterPro" id="IPR018376">
    <property type="entry name" value="Enoyl-CoA_hyd/isom_CS"/>
</dbReference>
<evidence type="ECO:0000256" key="1">
    <source>
        <dbReference type="ARBA" id="ARBA00005254"/>
    </source>
</evidence>
<evidence type="ECO:0000256" key="3">
    <source>
        <dbReference type="RuleBase" id="RU003707"/>
    </source>
</evidence>
<proteinExistence type="inferred from homology"/>
<dbReference type="InterPro" id="IPR014748">
    <property type="entry name" value="Enoyl-CoA_hydra_C"/>
</dbReference>
<dbReference type="Proteomes" id="UP000077255">
    <property type="component" value="Chromosome"/>
</dbReference>
<dbReference type="CDD" id="cd06558">
    <property type="entry name" value="crotonase-like"/>
    <property type="match status" value="1"/>
</dbReference>
<dbReference type="FunFam" id="1.10.12.10:FF:000001">
    <property type="entry name" value="Probable enoyl-CoA hydratase, mitochondrial"/>
    <property type="match status" value="1"/>
</dbReference>
<dbReference type="FunFam" id="3.90.226.10:FF:000009">
    <property type="entry name" value="Carnitinyl-CoA dehydratase"/>
    <property type="match status" value="1"/>
</dbReference>
<dbReference type="KEGG" id="dtx:ATSB10_12260"/>
<keyword evidence="5" id="KW-1185">Reference proteome</keyword>
<evidence type="ECO:0000313" key="4">
    <source>
        <dbReference type="EMBL" id="AND68680.1"/>
    </source>
</evidence>
<dbReference type="SUPFAM" id="SSF52096">
    <property type="entry name" value="ClpP/crotonase"/>
    <property type="match status" value="1"/>
</dbReference>
<dbReference type="PATRIC" id="fig|445710.3.peg.1226"/>